<evidence type="ECO:0000256" key="1">
    <source>
        <dbReference type="SAM" id="MobiDB-lite"/>
    </source>
</evidence>
<evidence type="ECO:0000313" key="2">
    <source>
        <dbReference type="EMBL" id="ROT42615.1"/>
    </source>
</evidence>
<feature type="compositionally biased region" description="Basic residues" evidence="1">
    <location>
        <begin position="168"/>
        <end position="177"/>
    </location>
</feature>
<feature type="compositionally biased region" description="Basic and acidic residues" evidence="1">
    <location>
        <begin position="150"/>
        <end position="167"/>
    </location>
</feature>
<dbReference type="OrthoDB" id="3595585at2759"/>
<dbReference type="GeneID" id="39575892"/>
<evidence type="ECO:0008006" key="4">
    <source>
        <dbReference type="Google" id="ProtNLM"/>
    </source>
</evidence>
<keyword evidence="3" id="KW-1185">Reference proteome</keyword>
<feature type="compositionally biased region" description="Polar residues" evidence="1">
    <location>
        <begin position="228"/>
        <end position="248"/>
    </location>
</feature>
<protein>
    <recommendedName>
        <fullName evidence="4">RRM domain-containing protein</fullName>
    </recommendedName>
</protein>
<feature type="compositionally biased region" description="Gly residues" evidence="1">
    <location>
        <begin position="515"/>
        <end position="525"/>
    </location>
</feature>
<feature type="compositionally biased region" description="Basic residues" evidence="1">
    <location>
        <begin position="543"/>
        <end position="566"/>
    </location>
</feature>
<feature type="non-terminal residue" evidence="2">
    <location>
        <position position="566"/>
    </location>
</feature>
<dbReference type="RefSeq" id="XP_028470421.1">
    <property type="nucleotide sequence ID" value="XM_028607414.1"/>
</dbReference>
<proteinExistence type="predicted"/>
<feature type="non-terminal residue" evidence="2">
    <location>
        <position position="1"/>
    </location>
</feature>
<organism evidence="2 3">
    <name type="scientific">Sodiomyces alkalinus (strain CBS 110278 / VKM F-3762 / F11)</name>
    <name type="common">Alkaliphilic filamentous fungus</name>
    <dbReference type="NCBI Taxonomy" id="1314773"/>
    <lineage>
        <taxon>Eukaryota</taxon>
        <taxon>Fungi</taxon>
        <taxon>Dikarya</taxon>
        <taxon>Ascomycota</taxon>
        <taxon>Pezizomycotina</taxon>
        <taxon>Sordariomycetes</taxon>
        <taxon>Hypocreomycetidae</taxon>
        <taxon>Glomerellales</taxon>
        <taxon>Plectosphaerellaceae</taxon>
        <taxon>Sodiomyces</taxon>
    </lineage>
</organism>
<gene>
    <name evidence="2" type="ORF">SODALDRAFT_250373</name>
</gene>
<dbReference type="Proteomes" id="UP000272025">
    <property type="component" value="Unassembled WGS sequence"/>
</dbReference>
<evidence type="ECO:0000313" key="3">
    <source>
        <dbReference type="Proteomes" id="UP000272025"/>
    </source>
</evidence>
<name>A0A3N2Q7K6_SODAK</name>
<reference evidence="2 3" key="1">
    <citation type="journal article" date="2018" name="Mol. Ecol.">
        <title>The obligate alkalophilic soda-lake fungus Sodiomyces alkalinus has shifted to a protein diet.</title>
        <authorList>
            <person name="Grum-Grzhimaylo A.A."/>
            <person name="Falkoski D.L."/>
            <person name="van den Heuvel J."/>
            <person name="Valero-Jimenez C.A."/>
            <person name="Min B."/>
            <person name="Choi I.G."/>
            <person name="Lipzen A."/>
            <person name="Daum C.G."/>
            <person name="Aanen D.K."/>
            <person name="Tsang A."/>
            <person name="Henrissat B."/>
            <person name="Bilanenko E.N."/>
            <person name="de Vries R.P."/>
            <person name="van Kan J.A.L."/>
            <person name="Grigoriev I.V."/>
            <person name="Debets A.J.M."/>
        </authorList>
    </citation>
    <scope>NUCLEOTIDE SEQUENCE [LARGE SCALE GENOMIC DNA]</scope>
    <source>
        <strain evidence="2 3">F11</strain>
    </source>
</reference>
<dbReference type="STRING" id="1314773.A0A3N2Q7K6"/>
<feature type="region of interest" description="Disordered" evidence="1">
    <location>
        <begin position="467"/>
        <end position="566"/>
    </location>
</feature>
<feature type="compositionally biased region" description="Basic and acidic residues" evidence="1">
    <location>
        <begin position="178"/>
        <end position="189"/>
    </location>
</feature>
<accession>A0A3N2Q7K6</accession>
<feature type="region of interest" description="Disordered" evidence="1">
    <location>
        <begin position="73"/>
        <end position="455"/>
    </location>
</feature>
<feature type="compositionally biased region" description="Polar residues" evidence="1">
    <location>
        <begin position="312"/>
        <end position="335"/>
    </location>
</feature>
<feature type="compositionally biased region" description="Acidic residues" evidence="1">
    <location>
        <begin position="348"/>
        <end position="360"/>
    </location>
</feature>
<dbReference type="AlphaFoldDB" id="A0A3N2Q7K6"/>
<feature type="compositionally biased region" description="Acidic residues" evidence="1">
    <location>
        <begin position="431"/>
        <end position="440"/>
    </location>
</feature>
<feature type="compositionally biased region" description="Basic and acidic residues" evidence="1">
    <location>
        <begin position="269"/>
        <end position="280"/>
    </location>
</feature>
<dbReference type="EMBL" id="ML119051">
    <property type="protein sequence ID" value="ROT42615.1"/>
    <property type="molecule type" value="Genomic_DNA"/>
</dbReference>
<sequence>NSDFTRLHITPFDSELLPVVVPAKVLPEARGISYHTIETFPEKRYGYIELPAVEADKLRKKLNGSVLKGVKMRIEKARPQPTAEPEVEVEENSGKKRKKKSKNDSVEGSKKRKIDHNVVPGVQIEGRKVKRGWTVSDEDKIKEKRSRKLKDKDKDKDKDQHTKEKDKKDKKKKKRDQRSKYTEKEECLLKTKLPHPTATAAEPEESPDRKERKKSKSRSRETILHEFANTTRFPTFLKTTQPSTTSVEATEFVEGKGWVDAEGNVVEAVKTRGKEEEKPRKNASPNPAVGDDTSSSSDTSSEEDEPAPKATTKMSQTAKTSKPTTSALNQRQSQPIDDDTTSSSGTSSEDEDTDDEEEDEARAAKDSAPESGKITPSRPNEKVNLTIKVPPVEVHPLEALYKRKNTGDGGTRASNDAATTPEPFSFFGGGDIEDDLEDADGGQGERGGQIPMTPYTQREFEWRNVRSAAPTPDTAHPSRVRNFWASNGEEEDDERYDDVLHRGDETMADADVGEGEGSAGPGPGGDFQKWFWDNRRDLNRSWMQRRKTATKEKRHRDNKSRAARGV</sequence>